<dbReference type="InterPro" id="IPR013120">
    <property type="entry name" value="FAR_NAD-bd"/>
</dbReference>
<reference evidence="5" key="1">
    <citation type="submission" date="2022-10" db="EMBL/GenBank/DDBJ databases">
        <title>Tapping the CABI collections for fungal endophytes: first genome assemblies for Collariella, Neodidymelliopsis, Ascochyta clinopodiicola, Didymella pomorum, Didymosphaeria variabile, Neocosmospora piperis and Neocucurbitaria cava.</title>
        <authorList>
            <person name="Hill R."/>
        </authorList>
    </citation>
    <scope>NUCLEOTIDE SEQUENCE</scope>
    <source>
        <strain evidence="5">IMI 355091</strain>
    </source>
</reference>
<dbReference type="Pfam" id="PF23562">
    <property type="entry name" value="AMP-binding_C_3"/>
    <property type="match status" value="1"/>
</dbReference>
<dbReference type="InterPro" id="IPR042099">
    <property type="entry name" value="ANL_N_sf"/>
</dbReference>
<feature type="domain" description="Carrier" evidence="4">
    <location>
        <begin position="545"/>
        <end position="624"/>
    </location>
</feature>
<dbReference type="Proteomes" id="UP001140510">
    <property type="component" value="Unassembled WGS sequence"/>
</dbReference>
<dbReference type="PANTHER" id="PTHR43439">
    <property type="entry name" value="PHENYLACETATE-COENZYME A LIGASE"/>
    <property type="match status" value="1"/>
</dbReference>
<dbReference type="PROSITE" id="PS50075">
    <property type="entry name" value="CARRIER"/>
    <property type="match status" value="1"/>
</dbReference>
<keyword evidence="2" id="KW-0597">Phosphoprotein</keyword>
<dbReference type="InterPro" id="IPR009081">
    <property type="entry name" value="PP-bd_ACP"/>
</dbReference>
<dbReference type="Pfam" id="PF00501">
    <property type="entry name" value="AMP-binding"/>
    <property type="match status" value="1"/>
</dbReference>
<dbReference type="GO" id="GO:0031177">
    <property type="term" value="F:phosphopantetheine binding"/>
    <property type="evidence" value="ECO:0007669"/>
    <property type="project" value="InterPro"/>
</dbReference>
<dbReference type="PANTHER" id="PTHR43439:SF2">
    <property type="entry name" value="ENZYME, PUTATIVE (JCVI)-RELATED"/>
    <property type="match status" value="1"/>
</dbReference>
<dbReference type="InterPro" id="IPR000873">
    <property type="entry name" value="AMP-dep_synth/lig_dom"/>
</dbReference>
<dbReference type="Gene3D" id="3.40.50.12780">
    <property type="entry name" value="N-terminal domain of ligase-like"/>
    <property type="match status" value="1"/>
</dbReference>
<dbReference type="SUPFAM" id="SSF51735">
    <property type="entry name" value="NAD(P)-binding Rossmann-fold domains"/>
    <property type="match status" value="1"/>
</dbReference>
<dbReference type="InterPro" id="IPR020845">
    <property type="entry name" value="AMP-binding_CS"/>
</dbReference>
<organism evidence="5 6">
    <name type="scientific">Didymella pomorum</name>
    <dbReference type="NCBI Taxonomy" id="749634"/>
    <lineage>
        <taxon>Eukaryota</taxon>
        <taxon>Fungi</taxon>
        <taxon>Dikarya</taxon>
        <taxon>Ascomycota</taxon>
        <taxon>Pezizomycotina</taxon>
        <taxon>Dothideomycetes</taxon>
        <taxon>Pleosporomycetidae</taxon>
        <taxon>Pleosporales</taxon>
        <taxon>Pleosporineae</taxon>
        <taxon>Didymellaceae</taxon>
        <taxon>Didymella</taxon>
    </lineage>
</organism>
<dbReference type="SMART" id="SM00823">
    <property type="entry name" value="PKS_PP"/>
    <property type="match status" value="1"/>
</dbReference>
<sequence length="1085" mass="118539">MHISEDTRITLPELVIKRAKENPQGVFARVTVGPAYSDGYSDVTNAQLCNAVNCAAALLLETWDKSETFETLAYIGPTDLRYFIIMLAGMIVGYKVFLPSPRNSLAAHVALLTELECTKLALTEPCAPCVPAILKEMDMHTVVIPSLSQLLEAEESDDKTPHKAFADAKDDPSFVLHTSGSTGTPKPLIYTHEWVSRCFGSTTIPTTEDIVDFGHYIASGSLFLALPPFHIAGVGLGLILALFHGYITAYPLPGPPPTTEALLEAISNTKVDWACVSPVVVDELGKRIDLLEVAASRLKYIFYAGGSVPKASGDAVAQRLTVLTILGSSEAGMMPLVHHTAGYNNAEDWVYMRFNPGLKSEMRHLHDDFYELVLIRNEDTESFQPVFALFPTGREFPTRDLFTPHPSKEGLWRYSSRIDDVIVFLNGEKTNPVSFEHQITGHPEVKAALVLGAQRFEAGLLVELIGDAVLTEEEKAALTDRIWPVIEKANELAPAHARVAKNMIVFVDPSKPMARAGKGTVQRAATLALYTVEIDRLYEQEEANDVFTEKKRSVQSFKALVRNAVAEVVSIDDIDLFEFGMDSLGALRLQRALRKILPSANISNSTVYNNPSVNGLVNALKDKLADVETPVFKSGLQESVDDACEGAQEDNNDARMPTSTAAISTEELETALKVFSQKVNSIPARKETRTTNTSTAGARILITGTTGAIGSYVLNDLLSRSDVAHVYCLNRTANAKERQTNSNRSRRLVTDFLPDKVTFLSGDLTKSDLDLHAEDYNELLESVTHVVHNAWPVNFSLPLAAFTPSIEGVVNLIQFAAMSKMNSSLQFHSSIASVFNHSASEVPETIDDDFASPMPGGYGESKYIAERLVNQACRTLKVRGSVVRIGQIAGAARTTSGWNRHEWLPSLITTSAFLGVLPDRLVDGGNDVRWVPIDHLAKILVELALIPEKAGLGSEGAAVHHIVHPHPVTWASILPVIASSIDESGVAEQPMREVSYREWLSMLRAKSLEAEQDATVNYATLVRKFPGLKLIGFYEGLQGGAAHTLDLTLSMHRTCALNPSLAKLEPLEGSWIAGWVKEWLEAAVA</sequence>
<evidence type="ECO:0000256" key="1">
    <source>
        <dbReference type="ARBA" id="ARBA00022450"/>
    </source>
</evidence>
<evidence type="ECO:0000256" key="3">
    <source>
        <dbReference type="ARBA" id="ARBA00029454"/>
    </source>
</evidence>
<dbReference type="AlphaFoldDB" id="A0A9W8Z6A3"/>
<keyword evidence="1" id="KW-0596">Phosphopantetheine</keyword>
<dbReference type="Pfam" id="PF00550">
    <property type="entry name" value="PP-binding"/>
    <property type="match status" value="1"/>
</dbReference>
<name>A0A9W8Z6A3_9PLEO</name>
<evidence type="ECO:0000313" key="5">
    <source>
        <dbReference type="EMBL" id="KAJ4400316.1"/>
    </source>
</evidence>
<evidence type="ECO:0000259" key="4">
    <source>
        <dbReference type="PROSITE" id="PS50075"/>
    </source>
</evidence>
<dbReference type="Gene3D" id="3.40.50.720">
    <property type="entry name" value="NAD(P)-binding Rossmann-like Domain"/>
    <property type="match status" value="1"/>
</dbReference>
<evidence type="ECO:0000256" key="2">
    <source>
        <dbReference type="ARBA" id="ARBA00022553"/>
    </source>
</evidence>
<accession>A0A9W8Z6A3</accession>
<proteinExistence type="inferred from homology"/>
<dbReference type="Gene3D" id="1.10.1200.10">
    <property type="entry name" value="ACP-like"/>
    <property type="match status" value="1"/>
</dbReference>
<dbReference type="SUPFAM" id="SSF47336">
    <property type="entry name" value="ACP-like"/>
    <property type="match status" value="1"/>
</dbReference>
<dbReference type="InterPro" id="IPR051414">
    <property type="entry name" value="Adenylate-forming_Reductase"/>
</dbReference>
<comment type="caution">
    <text evidence="5">The sequence shown here is derived from an EMBL/GenBank/DDBJ whole genome shotgun (WGS) entry which is preliminary data.</text>
</comment>
<dbReference type="InterPro" id="IPR036291">
    <property type="entry name" value="NAD(P)-bd_dom_sf"/>
</dbReference>
<comment type="similarity">
    <text evidence="3">Belongs to the NRP synthetase family.</text>
</comment>
<dbReference type="InterPro" id="IPR036736">
    <property type="entry name" value="ACP-like_sf"/>
</dbReference>
<keyword evidence="6" id="KW-1185">Reference proteome</keyword>
<dbReference type="Pfam" id="PF07993">
    <property type="entry name" value="NAD_binding_4"/>
    <property type="match status" value="1"/>
</dbReference>
<dbReference type="SUPFAM" id="SSF56801">
    <property type="entry name" value="Acetyl-CoA synthetase-like"/>
    <property type="match status" value="1"/>
</dbReference>
<dbReference type="OrthoDB" id="429813at2759"/>
<evidence type="ECO:0000313" key="6">
    <source>
        <dbReference type="Proteomes" id="UP001140510"/>
    </source>
</evidence>
<dbReference type="PROSITE" id="PS00455">
    <property type="entry name" value="AMP_BINDING"/>
    <property type="match status" value="1"/>
</dbReference>
<protein>
    <recommendedName>
        <fullName evidence="4">Carrier domain-containing protein</fullName>
    </recommendedName>
</protein>
<dbReference type="InterPro" id="IPR020806">
    <property type="entry name" value="PKS_PP-bd"/>
</dbReference>
<dbReference type="EMBL" id="JAPEVA010000091">
    <property type="protein sequence ID" value="KAJ4400316.1"/>
    <property type="molecule type" value="Genomic_DNA"/>
</dbReference>
<gene>
    <name evidence="5" type="ORF">N0V91_008775</name>
</gene>